<gene>
    <name evidence="2" type="ORF">RIMI_LOCUS11126969</name>
</gene>
<accession>A0ABN9LN23</accession>
<feature type="compositionally biased region" description="Acidic residues" evidence="1">
    <location>
        <begin position="14"/>
        <end position="24"/>
    </location>
</feature>
<feature type="compositionally biased region" description="Basic and acidic residues" evidence="1">
    <location>
        <begin position="1"/>
        <end position="11"/>
    </location>
</feature>
<evidence type="ECO:0000256" key="1">
    <source>
        <dbReference type="SAM" id="MobiDB-lite"/>
    </source>
</evidence>
<protein>
    <submittedName>
        <fullName evidence="2">Uncharacterized protein</fullName>
    </submittedName>
</protein>
<comment type="caution">
    <text evidence="2">The sequence shown here is derived from an EMBL/GenBank/DDBJ whole genome shotgun (WGS) entry which is preliminary data.</text>
</comment>
<sequence length="153" mass="16958">MLKISIPHDLESYQTDESDDLSDLSSCDSEEIVNEESVSNHSHSFAKTADKQTGTRRRMKNGTEKHIVGWSRIFITVMSGNCDHSVKGRSCGTREQGTAPGAVQKMLKTVRHRNEESNTKWGKCLYGASYGVLINVCAALYGANIFMEHLMGT</sequence>
<dbReference type="EMBL" id="CAUEEQ010024801">
    <property type="protein sequence ID" value="CAJ0946043.1"/>
    <property type="molecule type" value="Genomic_DNA"/>
</dbReference>
<evidence type="ECO:0000313" key="2">
    <source>
        <dbReference type="EMBL" id="CAJ0946043.1"/>
    </source>
</evidence>
<keyword evidence="3" id="KW-1185">Reference proteome</keyword>
<reference evidence="2" key="1">
    <citation type="submission" date="2023-07" db="EMBL/GenBank/DDBJ databases">
        <authorList>
            <person name="Stuckert A."/>
        </authorList>
    </citation>
    <scope>NUCLEOTIDE SEQUENCE</scope>
</reference>
<feature type="region of interest" description="Disordered" evidence="1">
    <location>
        <begin position="1"/>
        <end position="24"/>
    </location>
</feature>
<organism evidence="2 3">
    <name type="scientific">Ranitomeya imitator</name>
    <name type="common">mimic poison frog</name>
    <dbReference type="NCBI Taxonomy" id="111125"/>
    <lineage>
        <taxon>Eukaryota</taxon>
        <taxon>Metazoa</taxon>
        <taxon>Chordata</taxon>
        <taxon>Craniata</taxon>
        <taxon>Vertebrata</taxon>
        <taxon>Euteleostomi</taxon>
        <taxon>Amphibia</taxon>
        <taxon>Batrachia</taxon>
        <taxon>Anura</taxon>
        <taxon>Neobatrachia</taxon>
        <taxon>Hyloidea</taxon>
        <taxon>Dendrobatidae</taxon>
        <taxon>Dendrobatinae</taxon>
        <taxon>Ranitomeya</taxon>
    </lineage>
</organism>
<feature type="region of interest" description="Disordered" evidence="1">
    <location>
        <begin position="37"/>
        <end position="62"/>
    </location>
</feature>
<evidence type="ECO:0000313" key="3">
    <source>
        <dbReference type="Proteomes" id="UP001176940"/>
    </source>
</evidence>
<name>A0ABN9LN23_9NEOB</name>
<dbReference type="Proteomes" id="UP001176940">
    <property type="component" value="Unassembled WGS sequence"/>
</dbReference>
<proteinExistence type="predicted"/>